<evidence type="ECO:0000313" key="2">
    <source>
        <dbReference type="Proteomes" id="UP000031643"/>
    </source>
</evidence>
<name>A0A0A8K097_9HYPH</name>
<evidence type="ECO:0000313" key="1">
    <source>
        <dbReference type="EMBL" id="BAQ16373.1"/>
    </source>
</evidence>
<gene>
    <name evidence="1" type="ORF">GL4_0913</name>
</gene>
<organism evidence="1 2">
    <name type="scientific">Methyloceanibacter caenitepidi</name>
    <dbReference type="NCBI Taxonomy" id="1384459"/>
    <lineage>
        <taxon>Bacteria</taxon>
        <taxon>Pseudomonadati</taxon>
        <taxon>Pseudomonadota</taxon>
        <taxon>Alphaproteobacteria</taxon>
        <taxon>Hyphomicrobiales</taxon>
        <taxon>Hyphomicrobiaceae</taxon>
        <taxon>Methyloceanibacter</taxon>
    </lineage>
</organism>
<dbReference type="EMBL" id="AP014648">
    <property type="protein sequence ID" value="BAQ16373.1"/>
    <property type="molecule type" value="Genomic_DNA"/>
</dbReference>
<reference evidence="1 2" key="1">
    <citation type="submission" date="2014-09" db="EMBL/GenBank/DDBJ databases">
        <title>Genome sequencing of Methyloceanibacter caenitepidi Gela4.</title>
        <authorList>
            <person name="Takeuchi M."/>
            <person name="Susumu S."/>
            <person name="Kamagata Y."/>
            <person name="Oshima K."/>
            <person name="Hattori M."/>
            <person name="Iwasaki W."/>
        </authorList>
    </citation>
    <scope>NUCLEOTIDE SEQUENCE [LARGE SCALE GENOMIC DNA]</scope>
    <source>
        <strain evidence="1 2">Gela4</strain>
    </source>
</reference>
<keyword evidence="2" id="KW-1185">Reference proteome</keyword>
<dbReference type="AlphaFoldDB" id="A0A0A8K097"/>
<dbReference type="Proteomes" id="UP000031643">
    <property type="component" value="Chromosome"/>
</dbReference>
<protein>
    <submittedName>
        <fullName evidence="1">Uncharacterized protein</fullName>
    </submittedName>
</protein>
<proteinExistence type="predicted"/>
<sequence length="55" mass="6020">MIMTKAMITGTQRMWTGTKITTTARRILMATKTTIIQATRVKTITGIMTNMAASA</sequence>
<dbReference type="STRING" id="1384459.GL4_0913"/>
<dbReference type="HOGENOM" id="CLU_3027058_0_0_5"/>
<accession>A0A0A8K097</accession>
<dbReference type="KEGG" id="mcg:GL4_0913"/>